<reference evidence="1 2" key="1">
    <citation type="submission" date="2023-10" db="EMBL/GenBank/DDBJ databases">
        <title>Noviherbaspirillum sp. CPCC 100848 genome assembly.</title>
        <authorList>
            <person name="Li X.Y."/>
            <person name="Fang X.M."/>
        </authorList>
    </citation>
    <scope>NUCLEOTIDE SEQUENCE [LARGE SCALE GENOMIC DNA]</scope>
    <source>
        <strain evidence="1 2">CPCC 100848</strain>
    </source>
</reference>
<comment type="caution">
    <text evidence="1">The sequence shown here is derived from an EMBL/GenBank/DDBJ whole genome shotgun (WGS) entry which is preliminary data.</text>
</comment>
<dbReference type="EMBL" id="JAWIIV010000014">
    <property type="protein sequence ID" value="MEC4720906.1"/>
    <property type="molecule type" value="Genomic_DNA"/>
</dbReference>
<evidence type="ECO:0000313" key="2">
    <source>
        <dbReference type="Proteomes" id="UP001352263"/>
    </source>
</evidence>
<keyword evidence="2" id="KW-1185">Reference proteome</keyword>
<protein>
    <submittedName>
        <fullName evidence="1">Uncharacterized protein</fullName>
    </submittedName>
</protein>
<gene>
    <name evidence="1" type="ORF">RY831_17200</name>
</gene>
<evidence type="ECO:0000313" key="1">
    <source>
        <dbReference type="EMBL" id="MEC4720906.1"/>
    </source>
</evidence>
<sequence>MKTTRIKRWDGKIDNLPVEYLNGVLEKMQAYGDRVQFSYVAGGPQPGYQVINELGKTMAFDRNHHLLAVQGEEFIGPNATAVMSLEQIQRLISGIGTATRTGSRGVRVARKAAGGTGETKTAKARQLDMFAAQRYEYFRNNRQSLPPTISEHTEEITELMTKGKSVEEAFGEVVSKYYG</sequence>
<dbReference type="Proteomes" id="UP001352263">
    <property type="component" value="Unassembled WGS sequence"/>
</dbReference>
<proteinExistence type="predicted"/>
<name>A0ABU6JBT4_9BURK</name>
<organism evidence="1 2">
    <name type="scientific">Noviherbaspirillum album</name>
    <dbReference type="NCBI Taxonomy" id="3080276"/>
    <lineage>
        <taxon>Bacteria</taxon>
        <taxon>Pseudomonadati</taxon>
        <taxon>Pseudomonadota</taxon>
        <taxon>Betaproteobacteria</taxon>
        <taxon>Burkholderiales</taxon>
        <taxon>Oxalobacteraceae</taxon>
        <taxon>Noviherbaspirillum</taxon>
    </lineage>
</organism>
<dbReference type="RefSeq" id="WP_326507616.1">
    <property type="nucleotide sequence ID" value="NZ_JAWIIV010000014.1"/>
</dbReference>
<accession>A0ABU6JBT4</accession>